<reference evidence="2 3" key="1">
    <citation type="submission" date="2024-06" db="EMBL/GenBank/DDBJ databases">
        <title>Genomic Encyclopedia of Type Strains, Phase IV (KMG-IV): sequencing the most valuable type-strain genomes for metagenomic binning, comparative biology and taxonomic classification.</title>
        <authorList>
            <person name="Goeker M."/>
        </authorList>
    </citation>
    <scope>NUCLEOTIDE SEQUENCE [LARGE SCALE GENOMIC DNA]</scope>
    <source>
        <strain evidence="2 3">DSM 29288</strain>
    </source>
</reference>
<comment type="caution">
    <text evidence="2">The sequence shown here is derived from an EMBL/GenBank/DDBJ whole genome shotgun (WGS) entry which is preliminary data.</text>
</comment>
<dbReference type="EMBL" id="JBEPMY010000046">
    <property type="protein sequence ID" value="MET3759153.1"/>
    <property type="molecule type" value="Genomic_DNA"/>
</dbReference>
<evidence type="ECO:0008006" key="4">
    <source>
        <dbReference type="Google" id="ProtNLM"/>
    </source>
</evidence>
<accession>A0ABV2MRQ7</accession>
<feature type="transmembrane region" description="Helical" evidence="1">
    <location>
        <begin position="37"/>
        <end position="59"/>
    </location>
</feature>
<gene>
    <name evidence="2" type="ORF">ABID08_006537</name>
</gene>
<dbReference type="RefSeq" id="WP_168301740.1">
    <property type="nucleotide sequence ID" value="NZ_CP071604.1"/>
</dbReference>
<keyword evidence="1" id="KW-0812">Transmembrane</keyword>
<keyword evidence="3" id="KW-1185">Reference proteome</keyword>
<dbReference type="GeneID" id="91147517"/>
<name>A0ABV2MRQ7_9HYPH</name>
<evidence type="ECO:0000313" key="2">
    <source>
        <dbReference type="EMBL" id="MET3759153.1"/>
    </source>
</evidence>
<keyword evidence="1" id="KW-0472">Membrane</keyword>
<keyword evidence="1" id="KW-1133">Transmembrane helix</keyword>
<protein>
    <recommendedName>
        <fullName evidence="4">SMODS-associating 2TM beta-strand rich effector domain-containing protein</fullName>
    </recommendedName>
</protein>
<evidence type="ECO:0000256" key="1">
    <source>
        <dbReference type="SAM" id="Phobius"/>
    </source>
</evidence>
<evidence type="ECO:0000313" key="3">
    <source>
        <dbReference type="Proteomes" id="UP001549077"/>
    </source>
</evidence>
<proteinExistence type="predicted"/>
<sequence>MVWVIRRFAWSLVFLATLVGVVTLRSAINGVPSELGAAAKLVAGYPEYFLIGILALLILRDFSPILRQRLGIPLSLRENWQPRSPERLYILKRLIFPVTFEPHQILQMNARPNTNAVDFSVFAVSLAGRNNSSRPISISGRLEVEHRPEVIPLFFHARNQNRTVDGMATINGHEAFVAYASLVSPRDGQLICDNSISDALFLRDYAPFVLVVEYGGKKWRRRFSYSRIRSEIDHERDRVLFYDMHKHV</sequence>
<dbReference type="Proteomes" id="UP001549077">
    <property type="component" value="Unassembled WGS sequence"/>
</dbReference>
<organism evidence="2 3">
    <name type="scientific">Rhizobium binae</name>
    <dbReference type="NCBI Taxonomy" id="1138190"/>
    <lineage>
        <taxon>Bacteria</taxon>
        <taxon>Pseudomonadati</taxon>
        <taxon>Pseudomonadota</taxon>
        <taxon>Alphaproteobacteria</taxon>
        <taxon>Hyphomicrobiales</taxon>
        <taxon>Rhizobiaceae</taxon>
        <taxon>Rhizobium/Agrobacterium group</taxon>
        <taxon>Rhizobium</taxon>
    </lineage>
</organism>